<dbReference type="InterPro" id="IPR027417">
    <property type="entry name" value="P-loop_NTPase"/>
</dbReference>
<proteinExistence type="predicted"/>
<dbReference type="OrthoDB" id="8954335at2759"/>
<keyword evidence="2" id="KW-1185">Reference proteome</keyword>
<organism evidence="1 2">
    <name type="scientific">Aspergillus wentii DTO 134E9</name>
    <dbReference type="NCBI Taxonomy" id="1073089"/>
    <lineage>
        <taxon>Eukaryota</taxon>
        <taxon>Fungi</taxon>
        <taxon>Dikarya</taxon>
        <taxon>Ascomycota</taxon>
        <taxon>Pezizomycotina</taxon>
        <taxon>Eurotiomycetes</taxon>
        <taxon>Eurotiomycetidae</taxon>
        <taxon>Eurotiales</taxon>
        <taxon>Aspergillaceae</taxon>
        <taxon>Aspergillus</taxon>
        <taxon>Aspergillus subgen. Cremei</taxon>
    </lineage>
</organism>
<evidence type="ECO:0000313" key="1">
    <source>
        <dbReference type="EMBL" id="OJJ37938.1"/>
    </source>
</evidence>
<dbReference type="Proteomes" id="UP000184383">
    <property type="component" value="Unassembled WGS sequence"/>
</dbReference>
<dbReference type="EMBL" id="KV878211">
    <property type="protein sequence ID" value="OJJ37938.1"/>
    <property type="molecule type" value="Genomic_DNA"/>
</dbReference>
<reference evidence="2" key="1">
    <citation type="journal article" date="2017" name="Genome Biol.">
        <title>Comparative genomics reveals high biological diversity and specific adaptations in the industrially and medically important fungal genus Aspergillus.</title>
        <authorList>
            <person name="de Vries R.P."/>
            <person name="Riley R."/>
            <person name="Wiebenga A."/>
            <person name="Aguilar-Osorio G."/>
            <person name="Amillis S."/>
            <person name="Uchima C.A."/>
            <person name="Anderluh G."/>
            <person name="Asadollahi M."/>
            <person name="Askin M."/>
            <person name="Barry K."/>
            <person name="Battaglia E."/>
            <person name="Bayram O."/>
            <person name="Benocci T."/>
            <person name="Braus-Stromeyer S.A."/>
            <person name="Caldana C."/>
            <person name="Canovas D."/>
            <person name="Cerqueira G.C."/>
            <person name="Chen F."/>
            <person name="Chen W."/>
            <person name="Choi C."/>
            <person name="Clum A."/>
            <person name="Dos Santos R.A."/>
            <person name="Damasio A.R."/>
            <person name="Diallinas G."/>
            <person name="Emri T."/>
            <person name="Fekete E."/>
            <person name="Flipphi M."/>
            <person name="Freyberg S."/>
            <person name="Gallo A."/>
            <person name="Gournas C."/>
            <person name="Habgood R."/>
            <person name="Hainaut M."/>
            <person name="Harispe M.L."/>
            <person name="Henrissat B."/>
            <person name="Hilden K.S."/>
            <person name="Hope R."/>
            <person name="Hossain A."/>
            <person name="Karabika E."/>
            <person name="Karaffa L."/>
            <person name="Karanyi Z."/>
            <person name="Krasevec N."/>
            <person name="Kuo A."/>
            <person name="Kusch H."/>
            <person name="LaButti K."/>
            <person name="Lagendijk E.L."/>
            <person name="Lapidus A."/>
            <person name="Levasseur A."/>
            <person name="Lindquist E."/>
            <person name="Lipzen A."/>
            <person name="Logrieco A.F."/>
            <person name="MacCabe A."/>
            <person name="Maekelae M.R."/>
            <person name="Malavazi I."/>
            <person name="Melin P."/>
            <person name="Meyer V."/>
            <person name="Mielnichuk N."/>
            <person name="Miskei M."/>
            <person name="Molnar A.P."/>
            <person name="Mule G."/>
            <person name="Ngan C.Y."/>
            <person name="Orejas M."/>
            <person name="Orosz E."/>
            <person name="Ouedraogo J.P."/>
            <person name="Overkamp K.M."/>
            <person name="Park H.-S."/>
            <person name="Perrone G."/>
            <person name="Piumi F."/>
            <person name="Punt P.J."/>
            <person name="Ram A.F."/>
            <person name="Ramon A."/>
            <person name="Rauscher S."/>
            <person name="Record E."/>
            <person name="Riano-Pachon D.M."/>
            <person name="Robert V."/>
            <person name="Roehrig J."/>
            <person name="Ruller R."/>
            <person name="Salamov A."/>
            <person name="Salih N.S."/>
            <person name="Samson R.A."/>
            <person name="Sandor E."/>
            <person name="Sanguinetti M."/>
            <person name="Schuetze T."/>
            <person name="Sepcic K."/>
            <person name="Shelest E."/>
            <person name="Sherlock G."/>
            <person name="Sophianopoulou V."/>
            <person name="Squina F.M."/>
            <person name="Sun H."/>
            <person name="Susca A."/>
            <person name="Todd R.B."/>
            <person name="Tsang A."/>
            <person name="Unkles S.E."/>
            <person name="van de Wiele N."/>
            <person name="van Rossen-Uffink D."/>
            <person name="Oliveira J.V."/>
            <person name="Vesth T.C."/>
            <person name="Visser J."/>
            <person name="Yu J.-H."/>
            <person name="Zhou M."/>
            <person name="Andersen M.R."/>
            <person name="Archer D.B."/>
            <person name="Baker S.E."/>
            <person name="Benoit I."/>
            <person name="Brakhage A.A."/>
            <person name="Braus G.H."/>
            <person name="Fischer R."/>
            <person name="Frisvad J.C."/>
            <person name="Goldman G.H."/>
            <person name="Houbraken J."/>
            <person name="Oakley B."/>
            <person name="Pocsi I."/>
            <person name="Scazzocchio C."/>
            <person name="Seiboth B."/>
            <person name="vanKuyk P.A."/>
            <person name="Wortman J."/>
            <person name="Dyer P.S."/>
            <person name="Grigoriev I.V."/>
        </authorList>
    </citation>
    <scope>NUCLEOTIDE SEQUENCE [LARGE SCALE GENOMIC DNA]</scope>
    <source>
        <strain evidence="2">DTO 134E9</strain>
    </source>
</reference>
<protein>
    <submittedName>
        <fullName evidence="1">Uncharacterized protein</fullName>
    </submittedName>
</protein>
<dbReference type="SUPFAM" id="SSF52540">
    <property type="entry name" value="P-loop containing nucleoside triphosphate hydrolases"/>
    <property type="match status" value="1"/>
</dbReference>
<evidence type="ECO:0000313" key="2">
    <source>
        <dbReference type="Proteomes" id="UP000184383"/>
    </source>
</evidence>
<name>A0A1L9RSW6_ASPWE</name>
<accession>A0A1L9RSW6</accession>
<dbReference type="GeneID" id="63752775"/>
<dbReference type="Gene3D" id="3.40.50.300">
    <property type="entry name" value="P-loop containing nucleotide triphosphate hydrolases"/>
    <property type="match status" value="1"/>
</dbReference>
<gene>
    <name evidence="1" type="ORF">ASPWEDRAFT_472391</name>
</gene>
<dbReference type="VEuPathDB" id="FungiDB:ASPWEDRAFT_472391"/>
<dbReference type="AlphaFoldDB" id="A0A1L9RSW6"/>
<sequence>MDPVRAKRQLPDSIEPADISQSASRRWKWSANVMLIGTSQSGKSLLVNRFRSLAVGPYPLQESPETGVGTTSCTRDPVMYEFDVPMTSYSLVDATKASEVDVPEDEESIFKWGFWKKKDLTLSPRNPDAELVRVRLFDTPGLDDSNPERNCENIQKVLQYLAKSAEDSNLDHRHLSSVIFVIKSGASFTDSLQKWYFYYQRCMPNLFGSIAVINTNFRLKDWKTEYTKTAVNMVSFRGAGPSSRDSKMKNRREAWADIFHCDPPHFFIDSKPNPKNAFEEFTSANTVYDILLYLRSQGKLPIENVHLIKFPDMLSIDTKLVGCLYDVRQIWNEERDFHMMSMTTNQKSLYIHERNVLTWENELKELDGKLSEWDSDVQWDLGTYSPKDDISTPNKIWKIVTFSHFENSLTITEKVYPFQVDAADTDDAVWVSKKLPTIQTKTWKGQYKSKWGKVPRFSVRSYTTNRTHFAEEIEAAEKRKDVLIDDIGETKEIIAHQHMACPQRAAHQTTSRRRSSPI</sequence>
<dbReference type="RefSeq" id="XP_040691614.1">
    <property type="nucleotide sequence ID" value="XM_040836927.1"/>
</dbReference>